<comment type="caution">
    <text evidence="21">The sequence shown here is derived from an EMBL/GenBank/DDBJ whole genome shotgun (WGS) entry which is preliminary data.</text>
</comment>
<feature type="region of interest" description="Linker" evidence="18">
    <location>
        <begin position="230"/>
        <end position="250"/>
    </location>
</feature>
<evidence type="ECO:0000256" key="1">
    <source>
        <dbReference type="ARBA" id="ARBA00004496"/>
    </source>
</evidence>
<dbReference type="CDD" id="cd03353">
    <property type="entry name" value="LbH_GlmU_C"/>
    <property type="match status" value="1"/>
</dbReference>
<dbReference type="Gene3D" id="3.90.550.10">
    <property type="entry name" value="Spore Coat Polysaccharide Biosynthesis Protein SpsA, Chain A"/>
    <property type="match status" value="1"/>
</dbReference>
<feature type="binding site" evidence="18">
    <location>
        <position position="22"/>
    </location>
    <ligand>
        <name>UDP-N-acetyl-alpha-D-glucosamine</name>
        <dbReference type="ChEBI" id="CHEBI:57705"/>
    </ligand>
</feature>
<dbReference type="GO" id="GO:0009245">
    <property type="term" value="P:lipid A biosynthetic process"/>
    <property type="evidence" value="ECO:0007669"/>
    <property type="project" value="UniProtKB-UniRule"/>
</dbReference>
<evidence type="ECO:0000313" key="22">
    <source>
        <dbReference type="Proteomes" id="UP000078532"/>
    </source>
</evidence>
<dbReference type="NCBIfam" id="NF010934">
    <property type="entry name" value="PRK14354.1"/>
    <property type="match status" value="1"/>
</dbReference>
<dbReference type="EC" id="2.3.1.157" evidence="18"/>
<feature type="binding site" evidence="18">
    <location>
        <position position="332"/>
    </location>
    <ligand>
        <name>UDP-N-acetyl-alpha-D-glucosamine</name>
        <dbReference type="ChEBI" id="CHEBI:57705"/>
    </ligand>
</feature>
<feature type="binding site" evidence="18">
    <location>
        <position position="350"/>
    </location>
    <ligand>
        <name>UDP-N-acetyl-alpha-D-glucosamine</name>
        <dbReference type="ChEBI" id="CHEBI:57705"/>
    </ligand>
</feature>
<evidence type="ECO:0000256" key="6">
    <source>
        <dbReference type="ARBA" id="ARBA00022695"/>
    </source>
</evidence>
<dbReference type="RefSeq" id="WP_066667527.1">
    <property type="nucleotide sequence ID" value="NZ_LYVF01000118.1"/>
</dbReference>
<feature type="compositionally biased region" description="Low complexity" evidence="19">
    <location>
        <begin position="464"/>
        <end position="475"/>
    </location>
</feature>
<feature type="region of interest" description="N-acetyltransferase" evidence="18">
    <location>
        <begin position="251"/>
        <end position="481"/>
    </location>
</feature>
<dbReference type="Proteomes" id="UP000078532">
    <property type="component" value="Unassembled WGS sequence"/>
</dbReference>
<dbReference type="GO" id="GO:0000902">
    <property type="term" value="P:cell morphogenesis"/>
    <property type="evidence" value="ECO:0007669"/>
    <property type="project" value="UniProtKB-UniRule"/>
</dbReference>
<dbReference type="AlphaFoldDB" id="A0A1B7LFL8"/>
<dbReference type="InterPro" id="IPR005882">
    <property type="entry name" value="Bifunctional_GlmU"/>
</dbReference>
<feature type="binding site" evidence="18">
    <location>
        <position position="227"/>
    </location>
    <ligand>
        <name>UDP-N-acetyl-alpha-D-glucosamine</name>
        <dbReference type="ChEBI" id="CHEBI:57705"/>
    </ligand>
</feature>
<feature type="binding site" evidence="18">
    <location>
        <position position="422"/>
    </location>
    <ligand>
        <name>acetyl-CoA</name>
        <dbReference type="ChEBI" id="CHEBI:57288"/>
    </ligand>
</feature>
<evidence type="ECO:0000259" key="20">
    <source>
        <dbReference type="Pfam" id="PF12804"/>
    </source>
</evidence>
<proteinExistence type="inferred from homology"/>
<accession>A0A1B7LFL8</accession>
<feature type="binding site" evidence="18">
    <location>
        <position position="376"/>
    </location>
    <ligand>
        <name>UDP-N-acetyl-alpha-D-glucosamine</name>
        <dbReference type="ChEBI" id="CHEBI:57705"/>
    </ligand>
</feature>
<keyword evidence="8 18" id="KW-0677">Repeat</keyword>
<keyword evidence="13 18" id="KW-0012">Acyltransferase</keyword>
<feature type="binding site" evidence="18">
    <location>
        <begin position="77"/>
        <end position="78"/>
    </location>
    <ligand>
        <name>UDP-N-acetyl-alpha-D-glucosamine</name>
        <dbReference type="ChEBI" id="CHEBI:57705"/>
    </ligand>
</feature>
<dbReference type="EC" id="2.7.7.23" evidence="18"/>
<dbReference type="InterPro" id="IPR038009">
    <property type="entry name" value="GlmU_C_LbH"/>
</dbReference>
<evidence type="ECO:0000256" key="8">
    <source>
        <dbReference type="ARBA" id="ARBA00022737"/>
    </source>
</evidence>
<feature type="binding site" evidence="18">
    <location>
        <position position="439"/>
    </location>
    <ligand>
        <name>acetyl-CoA</name>
        <dbReference type="ChEBI" id="CHEBI:57288"/>
    </ligand>
</feature>
<evidence type="ECO:0000256" key="4">
    <source>
        <dbReference type="ARBA" id="ARBA00022490"/>
    </source>
</evidence>
<dbReference type="UniPathway" id="UPA00973"/>
<feature type="binding site" evidence="18">
    <location>
        <position position="72"/>
    </location>
    <ligand>
        <name>UDP-N-acetyl-alpha-D-glucosamine</name>
        <dbReference type="ChEBI" id="CHEBI:57705"/>
    </ligand>
</feature>
<comment type="cofactor">
    <cofactor evidence="18">
        <name>Mg(2+)</name>
        <dbReference type="ChEBI" id="CHEBI:18420"/>
    </cofactor>
    <text evidence="18">Binds 1 Mg(2+) ion per subunit.</text>
</comment>
<comment type="subcellular location">
    <subcellularLocation>
        <location evidence="1 18">Cytoplasm</location>
    </subcellularLocation>
</comment>
<keyword evidence="11 18" id="KW-0573">Peptidoglycan synthesis</keyword>
<dbReference type="GO" id="GO:0000287">
    <property type="term" value="F:magnesium ion binding"/>
    <property type="evidence" value="ECO:0007669"/>
    <property type="project" value="UniProtKB-UniRule"/>
</dbReference>
<dbReference type="SUPFAM" id="SSF53448">
    <property type="entry name" value="Nucleotide-diphospho-sugar transferases"/>
    <property type="match status" value="1"/>
</dbReference>
<gene>
    <name evidence="18" type="primary">glmU</name>
    <name evidence="21" type="ORF">A6M21_08260</name>
</gene>
<dbReference type="Pfam" id="PF14602">
    <property type="entry name" value="Hexapep_2"/>
    <property type="match status" value="1"/>
</dbReference>
<dbReference type="EMBL" id="LYVF01000118">
    <property type="protein sequence ID" value="OAT82942.1"/>
    <property type="molecule type" value="Genomic_DNA"/>
</dbReference>
<evidence type="ECO:0000256" key="5">
    <source>
        <dbReference type="ARBA" id="ARBA00022679"/>
    </source>
</evidence>
<dbReference type="GO" id="GO:0071555">
    <property type="term" value="P:cell wall organization"/>
    <property type="evidence" value="ECO:0007669"/>
    <property type="project" value="UniProtKB-KW"/>
</dbReference>
<keyword evidence="9 18" id="KW-0460">Magnesium</keyword>
<dbReference type="InterPro" id="IPR001451">
    <property type="entry name" value="Hexapep"/>
</dbReference>
<comment type="similarity">
    <text evidence="2 18">In the C-terminal section; belongs to the transferase hexapeptide repeat family.</text>
</comment>
<dbReference type="GO" id="GO:0005737">
    <property type="term" value="C:cytoplasm"/>
    <property type="evidence" value="ECO:0007669"/>
    <property type="project" value="UniProtKB-SubCell"/>
</dbReference>
<dbReference type="Pfam" id="PF12804">
    <property type="entry name" value="NTP_transf_3"/>
    <property type="match status" value="1"/>
</dbReference>
<dbReference type="GO" id="GO:0009252">
    <property type="term" value="P:peptidoglycan biosynthetic process"/>
    <property type="evidence" value="ECO:0007669"/>
    <property type="project" value="UniProtKB-UniRule"/>
</dbReference>
<comment type="caution">
    <text evidence="18">Lacks conserved residue(s) required for the propagation of feature annotation.</text>
</comment>
<evidence type="ECO:0000256" key="10">
    <source>
        <dbReference type="ARBA" id="ARBA00022960"/>
    </source>
</evidence>
<comment type="function">
    <text evidence="17 18">Catalyzes the last two sequential reactions in the de novo biosynthetic pathway for UDP-N-acetylglucosamine (UDP-GlcNAc). The C-terminal domain catalyzes the transfer of acetyl group from acetyl coenzyme A to glucosamine-1-phosphate (GlcN-1-P) to produce N-acetylglucosamine-1-phosphate (GlcNAc-1-P), which is converted into UDP-GlcNAc by the transfer of uridine 5-monophosphate (from uridine 5-triphosphate), a reaction catalyzed by the N-terminal domain.</text>
</comment>
<organism evidence="21 22">
    <name type="scientific">Desulfotomaculum copahuensis</name>
    <dbReference type="NCBI Taxonomy" id="1838280"/>
    <lineage>
        <taxon>Bacteria</taxon>
        <taxon>Bacillati</taxon>
        <taxon>Bacillota</taxon>
        <taxon>Clostridia</taxon>
        <taxon>Eubacteriales</taxon>
        <taxon>Desulfotomaculaceae</taxon>
        <taxon>Desulfotomaculum</taxon>
    </lineage>
</organism>
<reference evidence="21 22" key="1">
    <citation type="submission" date="2016-04" db="EMBL/GenBank/DDBJ databases">
        <authorList>
            <person name="Evans L.H."/>
            <person name="Alamgir A."/>
            <person name="Owens N."/>
            <person name="Weber N.D."/>
            <person name="Virtaneva K."/>
            <person name="Barbian K."/>
            <person name="Babar A."/>
            <person name="Rosenke K."/>
        </authorList>
    </citation>
    <scope>NUCLEOTIDE SEQUENCE [LARGE SCALE GENOMIC DNA]</scope>
    <source>
        <strain evidence="21 22">LMa1</strain>
    </source>
</reference>
<evidence type="ECO:0000256" key="18">
    <source>
        <dbReference type="HAMAP-Rule" id="MF_01631"/>
    </source>
</evidence>
<keyword evidence="6 18" id="KW-0548">Nucleotidyltransferase</keyword>
<keyword evidence="12 18" id="KW-0511">Multifunctional enzyme</keyword>
<dbReference type="GO" id="GO:0006048">
    <property type="term" value="P:UDP-N-acetylglucosamine biosynthetic process"/>
    <property type="evidence" value="ECO:0007669"/>
    <property type="project" value="UniProtKB-UniPathway"/>
</dbReference>
<dbReference type="NCBIfam" id="TIGR01173">
    <property type="entry name" value="glmU"/>
    <property type="match status" value="1"/>
</dbReference>
<feature type="binding site" evidence="18">
    <location>
        <begin position="385"/>
        <end position="386"/>
    </location>
    <ligand>
        <name>acetyl-CoA</name>
        <dbReference type="ChEBI" id="CHEBI:57288"/>
    </ligand>
</feature>
<evidence type="ECO:0000256" key="3">
    <source>
        <dbReference type="ARBA" id="ARBA00007947"/>
    </source>
</evidence>
<dbReference type="InterPro" id="IPR011004">
    <property type="entry name" value="Trimer_LpxA-like_sf"/>
</dbReference>
<dbReference type="InterPro" id="IPR050065">
    <property type="entry name" value="GlmU-like"/>
</dbReference>
<keyword evidence="14 18" id="KW-0961">Cell wall biogenesis/degradation</keyword>
<dbReference type="GO" id="GO:0019134">
    <property type="term" value="F:glucosamine-1-phosphate N-acetyltransferase activity"/>
    <property type="evidence" value="ECO:0007669"/>
    <property type="project" value="UniProtKB-UniRule"/>
</dbReference>
<dbReference type="PANTHER" id="PTHR43584:SF3">
    <property type="entry name" value="BIFUNCTIONAL PROTEIN GLMU"/>
    <property type="match status" value="1"/>
</dbReference>
<dbReference type="InterPro" id="IPR029044">
    <property type="entry name" value="Nucleotide-diphossugar_trans"/>
</dbReference>
<comment type="pathway">
    <text evidence="18">Bacterial outer membrane biogenesis; LPS lipid A biosynthesis.</text>
</comment>
<sequence>MSLAAVILAAGKGTRMKSERPKVMHEVCGRPMVEHVLCALQQAGAQEIVTVSGFGGEQVAALVGGRSRVARQSEQLGTAHALLQAREQLAGFDGDILVVCGDTPLITAATLKLLADAHKSAGAAATVLTARVEDPAGYGRIIRDETGRVRRIVEQKDATAAELAVDEINTGMYCFAADGLFEALAAVKPANAQGEYYLTDVIGFLAESGRPVAACPAPDEAEIRGVNDRRQLAQAEKIMRRRILDGLMLDGVTVIDPASTFVDAGVAVGRDTVILPFTLITGRSVIGRACRIGPGSQLVDVRAGDGVSVSHSVVCDSVLSDQCTVGPFAYIRPGCRLERGVKVGDFVELKKTALGEGSKVPHLSYVGDATVGRRVNIGAGTITCNYDGENKWPTRIGDGAFIGSNTSLVAPVNVGDGAVTAAGSAITRDVPPQALGVARGRQRNIENWPERKKLKPGHAAGRCAAEGRTEGAAPPEGGGAV</sequence>
<feature type="active site" description="Proton acceptor" evidence="18">
    <location>
        <position position="362"/>
    </location>
</feature>
<feature type="binding site" evidence="18">
    <location>
        <position position="169"/>
    </location>
    <ligand>
        <name>UDP-N-acetyl-alpha-D-glucosamine</name>
        <dbReference type="ChEBI" id="CHEBI:57705"/>
    </ligand>
</feature>
<dbReference type="GO" id="GO:0016020">
    <property type="term" value="C:membrane"/>
    <property type="evidence" value="ECO:0007669"/>
    <property type="project" value="GOC"/>
</dbReference>
<feature type="binding site" evidence="18">
    <location>
        <begin position="8"/>
        <end position="11"/>
    </location>
    <ligand>
        <name>UDP-N-acetyl-alpha-D-glucosamine</name>
        <dbReference type="ChEBI" id="CHEBI:57705"/>
    </ligand>
</feature>
<evidence type="ECO:0000256" key="17">
    <source>
        <dbReference type="ARBA" id="ARBA00049628"/>
    </source>
</evidence>
<feature type="binding site" evidence="18">
    <location>
        <position position="404"/>
    </location>
    <ligand>
        <name>acetyl-CoA</name>
        <dbReference type="ChEBI" id="CHEBI:57288"/>
    </ligand>
</feature>
<comment type="subunit">
    <text evidence="18">Homotrimer.</text>
</comment>
<dbReference type="Gene3D" id="2.160.10.10">
    <property type="entry name" value="Hexapeptide repeat proteins"/>
    <property type="match status" value="1"/>
</dbReference>
<evidence type="ECO:0000256" key="2">
    <source>
        <dbReference type="ARBA" id="ARBA00007707"/>
    </source>
</evidence>
<evidence type="ECO:0000256" key="16">
    <source>
        <dbReference type="ARBA" id="ARBA00048493"/>
    </source>
</evidence>
<feature type="binding site" evidence="18">
    <location>
        <position position="154"/>
    </location>
    <ligand>
        <name>UDP-N-acetyl-alpha-D-glucosamine</name>
        <dbReference type="ChEBI" id="CHEBI:57705"/>
    </ligand>
</feature>
<feature type="binding site" evidence="18">
    <location>
        <position position="102"/>
    </location>
    <ligand>
        <name>Mg(2+)</name>
        <dbReference type="ChEBI" id="CHEBI:18420"/>
    </ligand>
</feature>
<comment type="similarity">
    <text evidence="3 18">In the N-terminal section; belongs to the N-acetylglucosamine-1-phosphate uridyltransferase family.</text>
</comment>
<dbReference type="OrthoDB" id="9775031at2"/>
<protein>
    <recommendedName>
        <fullName evidence="18">Bifunctional protein GlmU</fullName>
    </recommendedName>
    <domain>
        <recommendedName>
            <fullName evidence="18">UDP-N-acetylglucosamine pyrophosphorylase</fullName>
            <ecNumber evidence="18">2.7.7.23</ecNumber>
        </recommendedName>
        <alternativeName>
            <fullName evidence="18">N-acetylglucosamine-1-phosphate uridyltransferase</fullName>
        </alternativeName>
    </domain>
    <domain>
        <recommendedName>
            <fullName evidence="18">Glucosamine-1-phosphate N-acetyltransferase</fullName>
            <ecNumber evidence="18">2.3.1.157</ecNumber>
        </recommendedName>
    </domain>
</protein>
<evidence type="ECO:0000256" key="12">
    <source>
        <dbReference type="ARBA" id="ARBA00023268"/>
    </source>
</evidence>
<evidence type="ECO:0000313" key="21">
    <source>
        <dbReference type="EMBL" id="OAT82942.1"/>
    </source>
</evidence>
<feature type="region of interest" description="Disordered" evidence="19">
    <location>
        <begin position="454"/>
        <end position="481"/>
    </location>
</feature>
<evidence type="ECO:0000256" key="15">
    <source>
        <dbReference type="ARBA" id="ARBA00048247"/>
    </source>
</evidence>
<dbReference type="PANTHER" id="PTHR43584">
    <property type="entry name" value="NUCLEOTIDYL TRANSFERASE"/>
    <property type="match status" value="1"/>
</dbReference>
<name>A0A1B7LFL8_9FIRM</name>
<evidence type="ECO:0000256" key="11">
    <source>
        <dbReference type="ARBA" id="ARBA00022984"/>
    </source>
</evidence>
<feature type="domain" description="MobA-like NTP transferase" evidence="20">
    <location>
        <begin position="5"/>
        <end position="161"/>
    </location>
</feature>
<evidence type="ECO:0000256" key="7">
    <source>
        <dbReference type="ARBA" id="ARBA00022723"/>
    </source>
</evidence>
<keyword evidence="10 18" id="KW-0133">Cell shape</keyword>
<comment type="pathway">
    <text evidence="18">Nucleotide-sugar biosynthesis; UDP-N-acetyl-alpha-D-glucosamine biosynthesis; UDP-N-acetyl-alpha-D-glucosamine from N-acetyl-alpha-D-glucosamine 1-phosphate: step 1/1.</text>
</comment>
<feature type="binding site" evidence="18">
    <location>
        <position position="365"/>
    </location>
    <ligand>
        <name>UDP-N-acetyl-alpha-D-glucosamine</name>
        <dbReference type="ChEBI" id="CHEBI:57705"/>
    </ligand>
</feature>
<evidence type="ECO:0000256" key="14">
    <source>
        <dbReference type="ARBA" id="ARBA00023316"/>
    </source>
</evidence>
<dbReference type="HAMAP" id="MF_01631">
    <property type="entry name" value="GlmU"/>
    <property type="match status" value="1"/>
</dbReference>
<feature type="binding site" evidence="18">
    <location>
        <position position="227"/>
    </location>
    <ligand>
        <name>Mg(2+)</name>
        <dbReference type="ChEBI" id="CHEBI:18420"/>
    </ligand>
</feature>
<dbReference type="CDD" id="cd02540">
    <property type="entry name" value="GT2_GlmU_N_bac"/>
    <property type="match status" value="1"/>
</dbReference>
<keyword evidence="7 18" id="KW-0479">Metal-binding</keyword>
<dbReference type="SUPFAM" id="SSF51161">
    <property type="entry name" value="Trimeric LpxA-like enzymes"/>
    <property type="match status" value="1"/>
</dbReference>
<evidence type="ECO:0000256" key="13">
    <source>
        <dbReference type="ARBA" id="ARBA00023315"/>
    </source>
</evidence>
<keyword evidence="22" id="KW-1185">Reference proteome</keyword>
<dbReference type="GO" id="GO:0003977">
    <property type="term" value="F:UDP-N-acetylglucosamine diphosphorylase activity"/>
    <property type="evidence" value="ECO:0007669"/>
    <property type="project" value="UniProtKB-UniRule"/>
</dbReference>
<evidence type="ECO:0000256" key="9">
    <source>
        <dbReference type="ARBA" id="ARBA00022842"/>
    </source>
</evidence>
<dbReference type="GO" id="GO:0008360">
    <property type="term" value="P:regulation of cell shape"/>
    <property type="evidence" value="ECO:0007669"/>
    <property type="project" value="UniProtKB-KW"/>
</dbReference>
<comment type="pathway">
    <text evidence="18">Nucleotide-sugar biosynthesis; UDP-N-acetyl-alpha-D-glucosamine biosynthesis; N-acetyl-alpha-D-glucosamine 1-phosphate from alpha-D-glucosamine 6-phosphate (route II): step 2/2.</text>
</comment>
<evidence type="ECO:0000256" key="19">
    <source>
        <dbReference type="SAM" id="MobiDB-lite"/>
    </source>
</evidence>
<feature type="binding site" evidence="18">
    <location>
        <position position="139"/>
    </location>
    <ligand>
        <name>UDP-N-acetyl-alpha-D-glucosamine</name>
        <dbReference type="ChEBI" id="CHEBI:57705"/>
    </ligand>
</feature>
<feature type="region of interest" description="Pyrophosphorylase" evidence="18">
    <location>
        <begin position="1"/>
        <end position="229"/>
    </location>
</feature>
<comment type="catalytic activity">
    <reaction evidence="16 18">
        <text>N-acetyl-alpha-D-glucosamine 1-phosphate + UTP + H(+) = UDP-N-acetyl-alpha-D-glucosamine + diphosphate</text>
        <dbReference type="Rhea" id="RHEA:13509"/>
        <dbReference type="ChEBI" id="CHEBI:15378"/>
        <dbReference type="ChEBI" id="CHEBI:33019"/>
        <dbReference type="ChEBI" id="CHEBI:46398"/>
        <dbReference type="ChEBI" id="CHEBI:57705"/>
        <dbReference type="ChEBI" id="CHEBI:57776"/>
        <dbReference type="EC" id="2.7.7.23"/>
    </reaction>
</comment>
<keyword evidence="4 18" id="KW-0963">Cytoplasm</keyword>
<feature type="binding site" evidence="18">
    <location>
        <position position="379"/>
    </location>
    <ligand>
        <name>acetyl-CoA</name>
        <dbReference type="ChEBI" id="CHEBI:57288"/>
    </ligand>
</feature>
<comment type="catalytic activity">
    <reaction evidence="15 18">
        <text>alpha-D-glucosamine 1-phosphate + acetyl-CoA = N-acetyl-alpha-D-glucosamine 1-phosphate + CoA + H(+)</text>
        <dbReference type="Rhea" id="RHEA:13725"/>
        <dbReference type="ChEBI" id="CHEBI:15378"/>
        <dbReference type="ChEBI" id="CHEBI:57287"/>
        <dbReference type="ChEBI" id="CHEBI:57288"/>
        <dbReference type="ChEBI" id="CHEBI:57776"/>
        <dbReference type="ChEBI" id="CHEBI:58516"/>
        <dbReference type="EC" id="2.3.1.157"/>
    </reaction>
</comment>
<dbReference type="STRING" id="1838280.A6M21_08260"/>
<dbReference type="UniPathway" id="UPA00113">
    <property type="reaction ID" value="UER00532"/>
</dbReference>
<keyword evidence="5 18" id="KW-0808">Transferase</keyword>
<dbReference type="InterPro" id="IPR025877">
    <property type="entry name" value="MobA-like_NTP_Trfase"/>
</dbReference>